<dbReference type="Proteomes" id="UP000198284">
    <property type="component" value="Unassembled WGS sequence"/>
</dbReference>
<protein>
    <recommendedName>
        <fullName evidence="4">Outer membrane protein, YaiO family</fullName>
    </recommendedName>
</protein>
<gene>
    <name evidence="2" type="ORF">SAMN06265795_104207</name>
</gene>
<name>A0A239G257_9BURK</name>
<dbReference type="AlphaFoldDB" id="A0A239G257"/>
<keyword evidence="3" id="KW-1185">Reference proteome</keyword>
<dbReference type="EMBL" id="FZOT01000004">
    <property type="protein sequence ID" value="SNS63055.1"/>
    <property type="molecule type" value="Genomic_DNA"/>
</dbReference>
<feature type="chain" id="PRO_5012828220" description="Outer membrane protein, YaiO family" evidence="1">
    <location>
        <begin position="26"/>
        <end position="252"/>
    </location>
</feature>
<feature type="signal peptide" evidence="1">
    <location>
        <begin position="1"/>
        <end position="25"/>
    </location>
</feature>
<dbReference type="OrthoDB" id="8854613at2"/>
<reference evidence="2 3" key="1">
    <citation type="submission" date="2017-06" db="EMBL/GenBank/DDBJ databases">
        <authorList>
            <person name="Kim H.J."/>
            <person name="Triplett B.A."/>
        </authorList>
    </citation>
    <scope>NUCLEOTIDE SEQUENCE [LARGE SCALE GENOMIC DNA]</scope>
    <source>
        <strain evidence="2 3">U15</strain>
    </source>
</reference>
<sequence>MHAFRRMLKTSGALLIVLHAGTAPAQESGKRPPPSIDPNPVNLKFTPSFYQSSDGNHAFDANLRGNHGPHALWLGWYRDREDFRQLRGGYEYTQDFSYGRTVWSVQAASGGFLGGSANMQVGDPVYALLGFGRTNLRSYVNLNFDPNDAITVGLGARFRSGTEVLAYHLWDDRLGTNQRVTHAYMHQNLSATERFSIDFSVKHGTSSSGDYVRGRALTLTYAWGRTFIRYAHDEYANFGMATQNRFSIGLAY</sequence>
<evidence type="ECO:0000313" key="2">
    <source>
        <dbReference type="EMBL" id="SNS63055.1"/>
    </source>
</evidence>
<proteinExistence type="predicted"/>
<evidence type="ECO:0008006" key="4">
    <source>
        <dbReference type="Google" id="ProtNLM"/>
    </source>
</evidence>
<evidence type="ECO:0000256" key="1">
    <source>
        <dbReference type="SAM" id="SignalP"/>
    </source>
</evidence>
<accession>A0A239G257</accession>
<evidence type="ECO:0000313" key="3">
    <source>
        <dbReference type="Proteomes" id="UP000198284"/>
    </source>
</evidence>
<keyword evidence="1" id="KW-0732">Signal</keyword>
<dbReference type="RefSeq" id="WP_089399045.1">
    <property type="nucleotide sequence ID" value="NZ_FZOT01000004.1"/>
</dbReference>
<organism evidence="2 3">
    <name type="scientific">Noviherbaspirillum humi</name>
    <dbReference type="NCBI Taxonomy" id="1688639"/>
    <lineage>
        <taxon>Bacteria</taxon>
        <taxon>Pseudomonadati</taxon>
        <taxon>Pseudomonadota</taxon>
        <taxon>Betaproteobacteria</taxon>
        <taxon>Burkholderiales</taxon>
        <taxon>Oxalobacteraceae</taxon>
        <taxon>Noviherbaspirillum</taxon>
    </lineage>
</organism>